<evidence type="ECO:0000256" key="3">
    <source>
        <dbReference type="ARBA" id="ARBA00022630"/>
    </source>
</evidence>
<evidence type="ECO:0000256" key="4">
    <source>
        <dbReference type="ARBA" id="ARBA00022827"/>
    </source>
</evidence>
<reference evidence="7" key="1">
    <citation type="journal article" date="2020" name="Stud. Mycol.">
        <title>101 Dothideomycetes genomes: a test case for predicting lifestyles and emergence of pathogens.</title>
        <authorList>
            <person name="Haridas S."/>
            <person name="Albert R."/>
            <person name="Binder M."/>
            <person name="Bloem J."/>
            <person name="Labutti K."/>
            <person name="Salamov A."/>
            <person name="Andreopoulos B."/>
            <person name="Baker S."/>
            <person name="Barry K."/>
            <person name="Bills G."/>
            <person name="Bluhm B."/>
            <person name="Cannon C."/>
            <person name="Castanera R."/>
            <person name="Culley D."/>
            <person name="Daum C."/>
            <person name="Ezra D."/>
            <person name="Gonzalez J."/>
            <person name="Henrissat B."/>
            <person name="Kuo A."/>
            <person name="Liang C."/>
            <person name="Lipzen A."/>
            <person name="Lutzoni F."/>
            <person name="Magnuson J."/>
            <person name="Mondo S."/>
            <person name="Nolan M."/>
            <person name="Ohm R."/>
            <person name="Pangilinan J."/>
            <person name="Park H.-J."/>
            <person name="Ramirez L."/>
            <person name="Alfaro M."/>
            <person name="Sun H."/>
            <person name="Tritt A."/>
            <person name="Yoshinaga Y."/>
            <person name="Zwiers L.-H."/>
            <person name="Turgeon B."/>
            <person name="Goodwin S."/>
            <person name="Spatafora J."/>
            <person name="Crous P."/>
            <person name="Grigoriev I."/>
        </authorList>
    </citation>
    <scope>NUCLEOTIDE SEQUENCE</scope>
    <source>
        <strain evidence="7">Tuck. ex Michener</strain>
    </source>
</reference>
<protein>
    <submittedName>
        <fullName evidence="7">FAD/NAD(P)-binding domain-containing protein</fullName>
    </submittedName>
</protein>
<sequence length="447" mass="50174">MSLRPDQYPNILIIGAGIFGTSTAYHLSLSENAKKPSVTVIDTTPTPPSPGASNDLNKIIRADYTNELYMKLALEAIEQWAAWDFLKPFYHNSGRVTLNEWDSDYYERIQQNFVKVLGKDPTATFSLKNNEAKEKWKKMFAGTKLDGLKDAYWNSIGGWCDADLATKAMMKEAQKNGVNYVSSEVKRLILGSTGLRGAEVADGRVFTADKILLATGAWTSSLMSPVEDSLSIPFEDRVELQATAAGVCVLHYHLGLIEMRELQDMPVFIYGTNGEVLPPSQRSRILKYTNANSFSNHYRTSSGQIISAPPRRSQFIVSEKLKKETMEVIGEKAMPRFSRGKEPDHWRLCWDAVTPSQDHLITKHPDPRLSNLYFAVGGSFHSYKFLPNIGSYVCRVLEGLSNGNEKDQVWRWKTGTDGKIQRGAHEKIVPTRELKDLEEDNGLKGKL</sequence>
<feature type="domain" description="FAD dependent oxidoreductase" evidence="6">
    <location>
        <begin position="11"/>
        <end position="394"/>
    </location>
</feature>
<keyword evidence="4" id="KW-0274">FAD</keyword>
<dbReference type="GO" id="GO:0050660">
    <property type="term" value="F:flavin adenine dinucleotide binding"/>
    <property type="evidence" value="ECO:0007669"/>
    <property type="project" value="InterPro"/>
</dbReference>
<keyword evidence="8" id="KW-1185">Reference proteome</keyword>
<evidence type="ECO:0000256" key="1">
    <source>
        <dbReference type="ARBA" id="ARBA00001974"/>
    </source>
</evidence>
<dbReference type="InterPro" id="IPR036188">
    <property type="entry name" value="FAD/NAD-bd_sf"/>
</dbReference>
<dbReference type="PANTHER" id="PTHR10961">
    <property type="entry name" value="PEROXISOMAL SARCOSINE OXIDASE"/>
    <property type="match status" value="1"/>
</dbReference>
<dbReference type="Proteomes" id="UP000800092">
    <property type="component" value="Unassembled WGS sequence"/>
</dbReference>
<dbReference type="AlphaFoldDB" id="A0A6A6H261"/>
<dbReference type="GO" id="GO:0008115">
    <property type="term" value="F:sarcosine oxidase activity"/>
    <property type="evidence" value="ECO:0007669"/>
    <property type="project" value="TreeGrafter"/>
</dbReference>
<dbReference type="InterPro" id="IPR006076">
    <property type="entry name" value="FAD-dep_OxRdtase"/>
</dbReference>
<keyword evidence="5" id="KW-0560">Oxidoreductase</keyword>
<dbReference type="OrthoDB" id="2219495at2759"/>
<evidence type="ECO:0000313" key="7">
    <source>
        <dbReference type="EMBL" id="KAF2232174.1"/>
    </source>
</evidence>
<proteinExistence type="inferred from homology"/>
<evidence type="ECO:0000313" key="8">
    <source>
        <dbReference type="Proteomes" id="UP000800092"/>
    </source>
</evidence>
<dbReference type="Gene3D" id="3.50.50.60">
    <property type="entry name" value="FAD/NAD(P)-binding domain"/>
    <property type="match status" value="1"/>
</dbReference>
<keyword evidence="3" id="KW-0285">Flavoprotein</keyword>
<dbReference type="GO" id="GO:0051698">
    <property type="term" value="F:saccharopine oxidase activity"/>
    <property type="evidence" value="ECO:0007669"/>
    <property type="project" value="TreeGrafter"/>
</dbReference>
<dbReference type="Gene3D" id="3.30.9.10">
    <property type="entry name" value="D-Amino Acid Oxidase, subunit A, domain 2"/>
    <property type="match status" value="1"/>
</dbReference>
<comment type="similarity">
    <text evidence="2">Belongs to the MSOX/MTOX family.</text>
</comment>
<dbReference type="PANTHER" id="PTHR10961:SF37">
    <property type="entry name" value="FAD DEPENDENT OXIDOREDUCTASE DOMAIN-CONTAINING PROTEIN"/>
    <property type="match status" value="1"/>
</dbReference>
<dbReference type="Pfam" id="PF01266">
    <property type="entry name" value="DAO"/>
    <property type="match status" value="1"/>
</dbReference>
<evidence type="ECO:0000259" key="6">
    <source>
        <dbReference type="Pfam" id="PF01266"/>
    </source>
</evidence>
<dbReference type="SUPFAM" id="SSF51905">
    <property type="entry name" value="FAD/NAD(P)-binding domain"/>
    <property type="match status" value="1"/>
</dbReference>
<dbReference type="InterPro" id="IPR045170">
    <property type="entry name" value="MTOX"/>
</dbReference>
<dbReference type="EMBL" id="ML991818">
    <property type="protein sequence ID" value="KAF2232174.1"/>
    <property type="molecule type" value="Genomic_DNA"/>
</dbReference>
<gene>
    <name evidence="7" type="ORF">EV356DRAFT_450621</name>
</gene>
<evidence type="ECO:0000256" key="2">
    <source>
        <dbReference type="ARBA" id="ARBA00010989"/>
    </source>
</evidence>
<name>A0A6A6H261_VIRVR</name>
<comment type="cofactor">
    <cofactor evidence="1">
        <name>FAD</name>
        <dbReference type="ChEBI" id="CHEBI:57692"/>
    </cofactor>
</comment>
<accession>A0A6A6H261</accession>
<organism evidence="7 8">
    <name type="scientific">Viridothelium virens</name>
    <name type="common">Speckled blister lichen</name>
    <name type="synonym">Trypethelium virens</name>
    <dbReference type="NCBI Taxonomy" id="1048519"/>
    <lineage>
        <taxon>Eukaryota</taxon>
        <taxon>Fungi</taxon>
        <taxon>Dikarya</taxon>
        <taxon>Ascomycota</taxon>
        <taxon>Pezizomycotina</taxon>
        <taxon>Dothideomycetes</taxon>
        <taxon>Dothideomycetes incertae sedis</taxon>
        <taxon>Trypetheliales</taxon>
        <taxon>Trypetheliaceae</taxon>
        <taxon>Viridothelium</taxon>
    </lineage>
</organism>
<evidence type="ECO:0000256" key="5">
    <source>
        <dbReference type="ARBA" id="ARBA00023002"/>
    </source>
</evidence>